<dbReference type="RefSeq" id="XP_026744258.1">
    <property type="nucleotide sequence ID" value="XM_026888457.1"/>
</dbReference>
<evidence type="ECO:0000313" key="3">
    <source>
        <dbReference type="Proteomes" id="UP000322000"/>
    </source>
</evidence>
<dbReference type="GO" id="GO:0015074">
    <property type="term" value="P:DNA integration"/>
    <property type="evidence" value="ECO:0007669"/>
    <property type="project" value="InterPro"/>
</dbReference>
<dbReference type="SUPFAM" id="SSF53098">
    <property type="entry name" value="Ribonuclease H-like"/>
    <property type="match status" value="1"/>
</dbReference>
<dbReference type="Pfam" id="PF18701">
    <property type="entry name" value="DUF5641"/>
    <property type="match status" value="1"/>
</dbReference>
<dbReference type="InterPro" id="IPR001584">
    <property type="entry name" value="Integrase_cat-core"/>
</dbReference>
<dbReference type="GeneID" id="113505654"/>
<dbReference type="Pfam" id="PF05380">
    <property type="entry name" value="Peptidase_A17"/>
    <property type="match status" value="1"/>
</dbReference>
<feature type="domain" description="Integrase catalytic" evidence="2">
    <location>
        <begin position="1440"/>
        <end position="1629"/>
    </location>
</feature>
<dbReference type="GO" id="GO:0042575">
    <property type="term" value="C:DNA polymerase complex"/>
    <property type="evidence" value="ECO:0007669"/>
    <property type="project" value="UniProtKB-ARBA"/>
</dbReference>
<evidence type="ECO:0000259" key="2">
    <source>
        <dbReference type="PROSITE" id="PS50994"/>
    </source>
</evidence>
<dbReference type="InterPro" id="IPR012337">
    <property type="entry name" value="RNaseH-like_sf"/>
</dbReference>
<dbReference type="InParanoid" id="A0A7E5WTU6"/>
<feature type="compositionally biased region" description="Low complexity" evidence="1">
    <location>
        <begin position="326"/>
        <end position="348"/>
    </location>
</feature>
<evidence type="ECO:0000256" key="1">
    <source>
        <dbReference type="SAM" id="MobiDB-lite"/>
    </source>
</evidence>
<keyword evidence="3" id="KW-1185">Reference proteome</keyword>
<dbReference type="InterPro" id="IPR040676">
    <property type="entry name" value="DUF5641"/>
</dbReference>
<feature type="compositionally biased region" description="Polar residues" evidence="1">
    <location>
        <begin position="349"/>
        <end position="363"/>
    </location>
</feature>
<evidence type="ECO:0000313" key="4">
    <source>
        <dbReference type="RefSeq" id="XP_026744258.1"/>
    </source>
</evidence>
<accession>A0A7E5WTU6</accession>
<dbReference type="Pfam" id="PF03564">
    <property type="entry name" value="DUF1759"/>
    <property type="match status" value="1"/>
</dbReference>
<dbReference type="InterPro" id="IPR008042">
    <property type="entry name" value="Retrotrans_Pao"/>
</dbReference>
<dbReference type="GO" id="GO:0071897">
    <property type="term" value="P:DNA biosynthetic process"/>
    <property type="evidence" value="ECO:0007669"/>
    <property type="project" value="UniProtKB-ARBA"/>
</dbReference>
<dbReference type="Proteomes" id="UP000322000">
    <property type="component" value="Chromosome 26"/>
</dbReference>
<name>A0A7E5WTU6_TRINI</name>
<proteinExistence type="predicted"/>
<protein>
    <submittedName>
        <fullName evidence="4">Uncharacterized protein LOC113505654</fullName>
    </submittedName>
</protein>
<dbReference type="OrthoDB" id="5920040at2759"/>
<dbReference type="InterPro" id="IPR043502">
    <property type="entry name" value="DNA/RNA_pol_sf"/>
</dbReference>
<dbReference type="KEGG" id="tnl:113505654"/>
<reference evidence="4" key="1">
    <citation type="submission" date="2025-08" db="UniProtKB">
        <authorList>
            <consortium name="RefSeq"/>
        </authorList>
    </citation>
    <scope>IDENTIFICATION</scope>
</reference>
<organism evidence="3 4">
    <name type="scientific">Trichoplusia ni</name>
    <name type="common">Cabbage looper</name>
    <dbReference type="NCBI Taxonomy" id="7111"/>
    <lineage>
        <taxon>Eukaryota</taxon>
        <taxon>Metazoa</taxon>
        <taxon>Ecdysozoa</taxon>
        <taxon>Arthropoda</taxon>
        <taxon>Hexapoda</taxon>
        <taxon>Insecta</taxon>
        <taxon>Pterygota</taxon>
        <taxon>Neoptera</taxon>
        <taxon>Endopterygota</taxon>
        <taxon>Lepidoptera</taxon>
        <taxon>Glossata</taxon>
        <taxon>Ditrysia</taxon>
        <taxon>Noctuoidea</taxon>
        <taxon>Noctuidae</taxon>
        <taxon>Plusiinae</taxon>
        <taxon>Trichoplusia</taxon>
    </lineage>
</organism>
<dbReference type="InterPro" id="IPR036397">
    <property type="entry name" value="RNaseH_sf"/>
</dbReference>
<dbReference type="PANTHER" id="PTHR47331:SF1">
    <property type="entry name" value="GAG-LIKE PROTEIN"/>
    <property type="match status" value="1"/>
</dbReference>
<dbReference type="InterPro" id="IPR021109">
    <property type="entry name" value="Peptidase_aspartic_dom_sf"/>
</dbReference>
<dbReference type="GO" id="GO:0003676">
    <property type="term" value="F:nucleic acid binding"/>
    <property type="evidence" value="ECO:0007669"/>
    <property type="project" value="InterPro"/>
</dbReference>
<dbReference type="Gene3D" id="3.30.420.10">
    <property type="entry name" value="Ribonuclease H-like superfamily/Ribonuclease H"/>
    <property type="match status" value="1"/>
</dbReference>
<feature type="region of interest" description="Disordered" evidence="1">
    <location>
        <begin position="323"/>
        <end position="363"/>
    </location>
</feature>
<dbReference type="PROSITE" id="PS50994">
    <property type="entry name" value="INTEGRASE"/>
    <property type="match status" value="1"/>
</dbReference>
<dbReference type="Gene3D" id="2.40.70.10">
    <property type="entry name" value="Acid Proteases"/>
    <property type="match status" value="1"/>
</dbReference>
<dbReference type="InterPro" id="IPR005312">
    <property type="entry name" value="DUF1759"/>
</dbReference>
<dbReference type="SUPFAM" id="SSF56672">
    <property type="entry name" value="DNA/RNA polymerases"/>
    <property type="match status" value="1"/>
</dbReference>
<gene>
    <name evidence="4" type="primary">LOC113505654</name>
</gene>
<dbReference type="CDD" id="cd00303">
    <property type="entry name" value="retropepsin_like"/>
    <property type="match status" value="1"/>
</dbReference>
<dbReference type="PANTHER" id="PTHR47331">
    <property type="entry name" value="PHD-TYPE DOMAIN-CONTAINING PROTEIN"/>
    <property type="match status" value="1"/>
</dbReference>
<sequence length="1754" mass="199679">MASEGSDKPASKSSLRELLAKRSSIKGQITKFKNYLDKVCSLKEISTIELAELDLKLNKFQGLSARFDNIQSEIEVINSSSIDSELDERERIEHDFVQYIAIAKTELQKYTIDDDSKRRQSIMIHADSDHQNISFRLPKIQISKFDGSYFRWLEFRDTYVSLVHKNDRIQDIHKFHYLVSYLEGDAARIICNLEISSANYKEAWNLVCERYDNERILIDYHLDSLFNVHQLTRESDKSLRYLVDNITKNLRALNSLGLSTDNPACDYMVIFLLSAKLDNRTTQKWQEFRNTLGKIPNLDQFKKFLIDRANVLESLIRNKSLNNYNNSTKQTQSSKPSTSNNKSINKSNRFQNTNSFASPSTSQASNNISKVYLCVVCNGNHRIYNCPDFQSKSIAERISCVSKYKLCKNCLRQGHPASECSMGSCRQCNQRHNSLLHDPSVSAHCTSGTTDDSNIETVAAFSRQKNHHVLLSTAIVEVYNSINNKSEKVRALLDSGSQSSFITKALQQKLGLKCNTINPLNVIGIGNNKCDKIIESCNTYLKSIQGTYQMNLSCYILHQLTGDIPKVPVDIHDLKIPKGLVLADPKFNEPAPVDMLIGADVFWDILVGEQRSLGPNNPKLQNSKLGWIVAGPINSEKFIHNTQCNHATISNNELHDMLTRFWEIESLPQRRILSPNEIACENHFLKNTFRLSNGRFCVRLPLKESPNCLGDSYNQAKKRLLNLEKRFRKNPTLKSQYVEFIREYSELGHLSESPISIPNPSYFLGHHAVFKEDSESTKIRVVFDGSAPTASGYSLNDILMIGPNLQNSLFSILVRARQYKYILTGDIAKMYRQIAVAQEDCNLQLILWREDESHPIQTLRLGTVTYGTASASYLSTKCLWQVGEECDDELIKTIIQNDFLVDDVITGSDSESQLKYIQKALTTTLNSACFPLRKFKTNLPELFHNIVEINTKDKLTLSESSSTLGLGWDPENDTFHIPVKINSINSNDLITKRFITSQSFKIFDPLGLISPCIIQAKILIQRLWRKDIDWDQPVPDDLKENWYEISKNLPLLAELHISRKVICDSPKFIELHSFCDASQVAYGACIYMRSLNENNEVTVRLLCSKSKVAPVKPTTIPRLELCAALLAANLCKSVTDSLRLTPSKITHWCDSNVVLCWINNDPSKLKTFVANRTSEILDLTDRKSWRYVPTDANPADLISRGVNACQLHDNTMWWQGPSYLYSDESQWPILNPNKSSDLLEMKAHYINLPESSFDFKDFSNFTKLQRVFAYVLRFLHNSKQSNKHNKLSGFLTANELNNAFNFICRVVQKQSFSSEYKILLANKILSSKSKLLSLSPFFDSTAQLIRVGGRLDNSNYSFNKKHPVLLDSSHYVTKLYFIREHLKHLHAGPQLLLATVRDSVWPINGRKLARRVVNQCFTCVRVRGQTLNPKMGNLPAHRISIDYPFKSVGVDYAGPFFILNRKGRGAKLSKCYLCLFICLRFKCVHLEPVSDLTKESFIMTLRRFVARRGLPAEICSDNGRNFVAAAKEISHFLKNNSQSLSEFATGEGIKFSFIPAYSPHFGGIWEAGVKAAKYHIKRVMGNTHLTFEELCTLFAQVEAVLNSRPLCPMSSSPDDFLSLSPGHFLIGRPLNALPTPALDDCKATHLQRYARLEQIRRDFWNRWRREYISELQLRTKWKSNTTRLNIGDLVLLHEENVPPLSWRLGRVVQLFPGPDGIPRVADVRTSRGQLRRSLIRLCPLPTSDCLSSDFKVEA</sequence>